<organism evidence="3">
    <name type="scientific">Carassius auratus</name>
    <name type="common">Goldfish</name>
    <dbReference type="NCBI Taxonomy" id="7957"/>
    <lineage>
        <taxon>Eukaryota</taxon>
        <taxon>Metazoa</taxon>
        <taxon>Chordata</taxon>
        <taxon>Craniata</taxon>
        <taxon>Vertebrata</taxon>
        <taxon>Euteleostomi</taxon>
        <taxon>Actinopterygii</taxon>
        <taxon>Neopterygii</taxon>
        <taxon>Teleostei</taxon>
        <taxon>Ostariophysi</taxon>
        <taxon>Cypriniformes</taxon>
        <taxon>Cyprinidae</taxon>
        <taxon>Cyprininae</taxon>
        <taxon>Carassius</taxon>
    </lineage>
</organism>
<evidence type="ECO:0000313" key="4">
    <source>
        <dbReference type="Proteomes" id="UP000515129"/>
    </source>
</evidence>
<dbReference type="Proteomes" id="UP000515129">
    <property type="component" value="Chromosome 5"/>
</dbReference>
<keyword evidence="2" id="KW-0732">Signal</keyword>
<evidence type="ECO:0000313" key="5">
    <source>
        <dbReference type="RefSeq" id="XP_026101521.1"/>
    </source>
</evidence>
<gene>
    <name evidence="3" type="primary">gsp-37</name>
    <name evidence="5" type="synonym">LOC113072764</name>
</gene>
<dbReference type="KEGG" id="caua:113072764"/>
<evidence type="ECO:0000256" key="2">
    <source>
        <dbReference type="SAM" id="SignalP"/>
    </source>
</evidence>
<dbReference type="AlphaFoldDB" id="D6RU89"/>
<reference evidence="5" key="2">
    <citation type="submission" date="2025-04" db="UniProtKB">
        <authorList>
            <consortium name="RefSeq"/>
        </authorList>
    </citation>
    <scope>IDENTIFICATION</scope>
    <source>
        <strain evidence="5">Wakin</strain>
        <tissue evidence="5">Muscle</tissue>
    </source>
</reference>
<dbReference type="OrthoDB" id="10521309at2759"/>
<feature type="signal peptide" evidence="2">
    <location>
        <begin position="1"/>
        <end position="19"/>
    </location>
</feature>
<protein>
    <submittedName>
        <fullName evidence="3">Gsp-37 protein</fullName>
    </submittedName>
    <submittedName>
        <fullName evidence="5">Uncharacterized protein LOC113072764</fullName>
    </submittedName>
</protein>
<feature type="region of interest" description="Disordered" evidence="1">
    <location>
        <begin position="58"/>
        <end position="90"/>
    </location>
</feature>
<feature type="chain" id="PRO_5044729960" evidence="2">
    <location>
        <begin position="20"/>
        <end position="156"/>
    </location>
</feature>
<reference evidence="3" key="1">
    <citation type="submission" date="2009-12" db="EMBL/GenBank/DDBJ databases">
        <title>goldfish scale.</title>
        <authorList>
            <person name="Miyabe K."/>
            <person name="Nagasawa H."/>
        </authorList>
    </citation>
    <scope>NUCLEOTIDE SEQUENCE</scope>
</reference>
<sequence>MDGLGLALFGIFLVSFTISTPVNHNDKSAESSFESSESNELSSSEEVTVLRTTLKPIELSTMGPDGPGNNLHQVIETTPHPPLEQTTSHPSLTEQEVVEPVMNISIVPLEPFVPVTGGTVTGRPVTETPGINVSELQLYTVALTSPEEKPVRGDNI</sequence>
<evidence type="ECO:0000256" key="1">
    <source>
        <dbReference type="SAM" id="MobiDB-lite"/>
    </source>
</evidence>
<feature type="region of interest" description="Disordered" evidence="1">
    <location>
        <begin position="25"/>
        <end position="44"/>
    </location>
</feature>
<name>D6RU89_CARAU</name>
<keyword evidence="4" id="KW-1185">Reference proteome</keyword>
<accession>D6RU89</accession>
<dbReference type="EMBL" id="AB537984">
    <property type="protein sequence ID" value="BAJ09457.1"/>
    <property type="molecule type" value="mRNA"/>
</dbReference>
<feature type="compositionally biased region" description="Low complexity" evidence="1">
    <location>
        <begin position="30"/>
        <end position="44"/>
    </location>
</feature>
<proteinExistence type="evidence at transcript level"/>
<dbReference type="RefSeq" id="XP_026101521.1">
    <property type="nucleotide sequence ID" value="XM_026245736.1"/>
</dbReference>
<evidence type="ECO:0000313" key="3">
    <source>
        <dbReference type="EMBL" id="BAJ09457.1"/>
    </source>
</evidence>